<protein>
    <submittedName>
        <fullName evidence="2">Uncharacterized protein</fullName>
    </submittedName>
</protein>
<dbReference type="AlphaFoldDB" id="J3MFM6"/>
<reference evidence="2" key="2">
    <citation type="submission" date="2013-04" db="UniProtKB">
        <authorList>
            <consortium name="EnsemblPlants"/>
        </authorList>
    </citation>
    <scope>IDENTIFICATION</scope>
</reference>
<evidence type="ECO:0000313" key="3">
    <source>
        <dbReference type="Proteomes" id="UP000006038"/>
    </source>
</evidence>
<organism evidence="2">
    <name type="scientific">Oryza brachyantha</name>
    <name type="common">malo sina</name>
    <dbReference type="NCBI Taxonomy" id="4533"/>
    <lineage>
        <taxon>Eukaryota</taxon>
        <taxon>Viridiplantae</taxon>
        <taxon>Streptophyta</taxon>
        <taxon>Embryophyta</taxon>
        <taxon>Tracheophyta</taxon>
        <taxon>Spermatophyta</taxon>
        <taxon>Magnoliopsida</taxon>
        <taxon>Liliopsida</taxon>
        <taxon>Poales</taxon>
        <taxon>Poaceae</taxon>
        <taxon>BOP clade</taxon>
        <taxon>Oryzoideae</taxon>
        <taxon>Oryzeae</taxon>
        <taxon>Oryzinae</taxon>
        <taxon>Oryza</taxon>
    </lineage>
</organism>
<dbReference type="Gramene" id="OB06G28200.1">
    <property type="protein sequence ID" value="OB06G28200.1"/>
    <property type="gene ID" value="OB06G28200"/>
</dbReference>
<accession>J3MFM6</accession>
<keyword evidence="3" id="KW-1185">Reference proteome</keyword>
<proteinExistence type="predicted"/>
<feature type="region of interest" description="Disordered" evidence="1">
    <location>
        <begin position="22"/>
        <end position="61"/>
    </location>
</feature>
<dbReference type="Proteomes" id="UP000006038">
    <property type="component" value="Chromosome 6"/>
</dbReference>
<evidence type="ECO:0000256" key="1">
    <source>
        <dbReference type="SAM" id="MobiDB-lite"/>
    </source>
</evidence>
<name>J3MFM6_ORYBR</name>
<evidence type="ECO:0000313" key="2">
    <source>
        <dbReference type="EnsemblPlants" id="OB06G28200.1"/>
    </source>
</evidence>
<dbReference type="EnsemblPlants" id="OB06G28200.1">
    <property type="protein sequence ID" value="OB06G28200.1"/>
    <property type="gene ID" value="OB06G28200"/>
</dbReference>
<sequence>MAKQNREKEEYAEERVMKLAMAQRAKDVGREAANSENPESNEPYPDEHKDYPQQEGKHLSI</sequence>
<dbReference type="HOGENOM" id="CLU_2926337_0_0_1"/>
<feature type="compositionally biased region" description="Low complexity" evidence="1">
    <location>
        <begin position="31"/>
        <end position="43"/>
    </location>
</feature>
<reference evidence="2" key="1">
    <citation type="journal article" date="2013" name="Nat. Commun.">
        <title>Whole-genome sequencing of Oryza brachyantha reveals mechanisms underlying Oryza genome evolution.</title>
        <authorList>
            <person name="Chen J."/>
            <person name="Huang Q."/>
            <person name="Gao D."/>
            <person name="Wang J."/>
            <person name="Lang Y."/>
            <person name="Liu T."/>
            <person name="Li B."/>
            <person name="Bai Z."/>
            <person name="Luis Goicoechea J."/>
            <person name="Liang C."/>
            <person name="Chen C."/>
            <person name="Zhang W."/>
            <person name="Sun S."/>
            <person name="Liao Y."/>
            <person name="Zhang X."/>
            <person name="Yang L."/>
            <person name="Song C."/>
            <person name="Wang M."/>
            <person name="Shi J."/>
            <person name="Liu G."/>
            <person name="Liu J."/>
            <person name="Zhou H."/>
            <person name="Zhou W."/>
            <person name="Yu Q."/>
            <person name="An N."/>
            <person name="Chen Y."/>
            <person name="Cai Q."/>
            <person name="Wang B."/>
            <person name="Liu B."/>
            <person name="Min J."/>
            <person name="Huang Y."/>
            <person name="Wu H."/>
            <person name="Li Z."/>
            <person name="Zhang Y."/>
            <person name="Yin Y."/>
            <person name="Song W."/>
            <person name="Jiang J."/>
            <person name="Jackson S.A."/>
            <person name="Wing R.A."/>
            <person name="Wang J."/>
            <person name="Chen M."/>
        </authorList>
    </citation>
    <scope>NUCLEOTIDE SEQUENCE [LARGE SCALE GENOMIC DNA]</scope>
    <source>
        <strain evidence="2">cv. IRGC 101232</strain>
    </source>
</reference>
<feature type="compositionally biased region" description="Basic and acidic residues" evidence="1">
    <location>
        <begin position="45"/>
        <end position="61"/>
    </location>
</feature>